<accession>A0A947GFQ6</accession>
<dbReference type="EMBL" id="JAHHZF010000020">
    <property type="protein sequence ID" value="MBT9293106.1"/>
    <property type="molecule type" value="Genomic_DNA"/>
</dbReference>
<name>A0A947GFQ6_9HYPH</name>
<keyword evidence="2" id="KW-1185">Reference proteome</keyword>
<organism evidence="1 2">
    <name type="scientific">Prosthecodimorpha staleyi</name>
    <dbReference type="NCBI Taxonomy" id="2840188"/>
    <lineage>
        <taxon>Bacteria</taxon>
        <taxon>Pseudomonadati</taxon>
        <taxon>Pseudomonadota</taxon>
        <taxon>Alphaproteobacteria</taxon>
        <taxon>Hyphomicrobiales</taxon>
        <taxon>Ancalomicrobiaceae</taxon>
        <taxon>Prosthecodimorpha</taxon>
    </lineage>
</organism>
<evidence type="ECO:0000313" key="1">
    <source>
        <dbReference type="EMBL" id="MBT9293106.1"/>
    </source>
</evidence>
<sequence length="107" mass="11221">MKTPVPPYVEGVRALAAEARERAADALLGLDAVRQAVTLAAASGFDQVVIRPALPVDLRGTVAARAAVKFLTDGGASATWQQYVAADPNGRQLVGHELRIEWGGAPF</sequence>
<dbReference type="AlphaFoldDB" id="A0A947GFQ6"/>
<proteinExistence type="predicted"/>
<evidence type="ECO:0000313" key="2">
    <source>
        <dbReference type="Proteomes" id="UP000766595"/>
    </source>
</evidence>
<dbReference type="Proteomes" id="UP000766595">
    <property type="component" value="Unassembled WGS sequence"/>
</dbReference>
<reference evidence="1 2" key="1">
    <citation type="submission" date="2021-06" db="EMBL/GenBank/DDBJ databases">
        <authorList>
            <person name="Grouzdev D.S."/>
            <person name="Koziaeva V."/>
        </authorList>
    </citation>
    <scope>NUCLEOTIDE SEQUENCE [LARGE SCALE GENOMIC DNA]</scope>
    <source>
        <strain evidence="1 2">22</strain>
    </source>
</reference>
<comment type="caution">
    <text evidence="1">The sequence shown here is derived from an EMBL/GenBank/DDBJ whole genome shotgun (WGS) entry which is preliminary data.</text>
</comment>
<gene>
    <name evidence="1" type="ORF">KL771_26835</name>
</gene>
<protein>
    <submittedName>
        <fullName evidence="1">Uncharacterized protein</fullName>
    </submittedName>
</protein>
<dbReference type="RefSeq" id="WP_261971604.1">
    <property type="nucleotide sequence ID" value="NZ_JAHHZF010000020.1"/>
</dbReference>